<keyword evidence="6 8" id="KW-0472">Membrane</keyword>
<evidence type="ECO:0000313" key="10">
    <source>
        <dbReference type="Proteomes" id="UP001610861"/>
    </source>
</evidence>
<protein>
    <recommendedName>
        <fullName evidence="11">Sugar ABC transporter permease</fullName>
    </recommendedName>
</protein>
<evidence type="ECO:0008006" key="11">
    <source>
        <dbReference type="Google" id="ProtNLM"/>
    </source>
</evidence>
<dbReference type="InterPro" id="IPR035906">
    <property type="entry name" value="MetI-like_sf"/>
</dbReference>
<keyword evidence="2" id="KW-0813">Transport</keyword>
<reference evidence="9 10" key="1">
    <citation type="submission" date="2024-09" db="EMBL/GenBank/DDBJ databases">
        <authorList>
            <person name="Pan X."/>
        </authorList>
    </citation>
    <scope>NUCLEOTIDE SEQUENCE [LARGE SCALE GENOMIC DNA]</scope>
    <source>
        <strain evidence="9 10">B2969</strain>
    </source>
</reference>
<evidence type="ECO:0000256" key="7">
    <source>
        <dbReference type="SAM" id="MobiDB-lite"/>
    </source>
</evidence>
<comment type="subcellular location">
    <subcellularLocation>
        <location evidence="1">Cell membrane</location>
        <topology evidence="1">Multi-pass membrane protein</topology>
    </subcellularLocation>
</comment>
<dbReference type="PANTHER" id="PTHR30193:SF41">
    <property type="entry name" value="DIACETYLCHITOBIOSE UPTAKE SYSTEM PERMEASE PROTEIN NGCF"/>
    <property type="match status" value="1"/>
</dbReference>
<evidence type="ECO:0000256" key="4">
    <source>
        <dbReference type="ARBA" id="ARBA00022692"/>
    </source>
</evidence>
<evidence type="ECO:0000256" key="8">
    <source>
        <dbReference type="SAM" id="Phobius"/>
    </source>
</evidence>
<dbReference type="Proteomes" id="UP001610861">
    <property type="component" value="Unassembled WGS sequence"/>
</dbReference>
<keyword evidence="5 8" id="KW-1133">Transmembrane helix</keyword>
<dbReference type="EMBL" id="JBIQWL010000030">
    <property type="protein sequence ID" value="MFH8253312.1"/>
    <property type="molecule type" value="Genomic_DNA"/>
</dbReference>
<dbReference type="PANTHER" id="PTHR30193">
    <property type="entry name" value="ABC TRANSPORTER PERMEASE PROTEIN"/>
    <property type="match status" value="1"/>
</dbReference>
<keyword evidence="3" id="KW-1003">Cell membrane</keyword>
<keyword evidence="10" id="KW-1185">Reference proteome</keyword>
<feature type="non-terminal residue" evidence="9">
    <location>
        <position position="1"/>
    </location>
</feature>
<evidence type="ECO:0000256" key="6">
    <source>
        <dbReference type="ARBA" id="ARBA00023136"/>
    </source>
</evidence>
<evidence type="ECO:0000256" key="3">
    <source>
        <dbReference type="ARBA" id="ARBA00022475"/>
    </source>
</evidence>
<gene>
    <name evidence="9" type="ORF">ACH3VR_23310</name>
</gene>
<evidence type="ECO:0000256" key="5">
    <source>
        <dbReference type="ARBA" id="ARBA00022989"/>
    </source>
</evidence>
<dbReference type="InterPro" id="IPR051393">
    <property type="entry name" value="ABC_transporter_permease"/>
</dbReference>
<keyword evidence="4 8" id="KW-0812">Transmembrane</keyword>
<feature type="compositionally biased region" description="Basic and acidic residues" evidence="7">
    <location>
        <begin position="63"/>
        <end position="78"/>
    </location>
</feature>
<feature type="transmembrane region" description="Helical" evidence="8">
    <location>
        <begin position="34"/>
        <end position="58"/>
    </location>
</feature>
<dbReference type="SUPFAM" id="SSF161098">
    <property type="entry name" value="MetI-like"/>
    <property type="match status" value="1"/>
</dbReference>
<feature type="compositionally biased region" description="Low complexity" evidence="7">
    <location>
        <begin position="90"/>
        <end position="104"/>
    </location>
</feature>
<evidence type="ECO:0000256" key="2">
    <source>
        <dbReference type="ARBA" id="ARBA00022448"/>
    </source>
</evidence>
<evidence type="ECO:0000256" key="1">
    <source>
        <dbReference type="ARBA" id="ARBA00004651"/>
    </source>
</evidence>
<sequence>SFDLFYVLTNGGPYHSTEIPTTYLVQSVFHTGQVGYGSAMAVVLTAVVIAIGLIATTLRRRGERGERRERGQRPDRPSRRTAHTPPPAPAATTAPLSPAKELVR</sequence>
<accession>A0ABW7QGI9</accession>
<proteinExistence type="predicted"/>
<evidence type="ECO:0000313" key="9">
    <source>
        <dbReference type="EMBL" id="MFH8253312.1"/>
    </source>
</evidence>
<feature type="region of interest" description="Disordered" evidence="7">
    <location>
        <begin position="59"/>
        <end position="104"/>
    </location>
</feature>
<name>A0ABW7QGI9_9MICO</name>
<dbReference type="Gene3D" id="1.10.3720.10">
    <property type="entry name" value="MetI-like"/>
    <property type="match status" value="1"/>
</dbReference>
<organism evidence="9 10">
    <name type="scientific">Microbacterium alkaliflavum</name>
    <dbReference type="NCBI Taxonomy" id="3248839"/>
    <lineage>
        <taxon>Bacteria</taxon>
        <taxon>Bacillati</taxon>
        <taxon>Actinomycetota</taxon>
        <taxon>Actinomycetes</taxon>
        <taxon>Micrococcales</taxon>
        <taxon>Microbacteriaceae</taxon>
        <taxon>Microbacterium</taxon>
    </lineage>
</organism>
<comment type="caution">
    <text evidence="9">The sequence shown here is derived from an EMBL/GenBank/DDBJ whole genome shotgun (WGS) entry which is preliminary data.</text>
</comment>